<dbReference type="Proteomes" id="UP000087171">
    <property type="component" value="Unplaced"/>
</dbReference>
<dbReference type="OrthoDB" id="72851at2759"/>
<dbReference type="GO" id="GO:0012505">
    <property type="term" value="C:endomembrane system"/>
    <property type="evidence" value="ECO:0007669"/>
    <property type="project" value="UniProtKB-SubCell"/>
</dbReference>
<protein>
    <submittedName>
        <fullName evidence="9">Cellulose synthase-like protein G1</fullName>
    </submittedName>
</protein>
<dbReference type="Pfam" id="PF03552">
    <property type="entry name" value="Cellulose_synt"/>
    <property type="match status" value="2"/>
</dbReference>
<sequence length="255" mass="29876">MCFYVCSKYCDCWYKMEQSFGESNIYHVQKLLLTMNRLHMFLHSKALGFLFYYRVCFLFQDTITRESHLSSMALDYPQEKLHVYLSVYGCSPMTLYGLRKAFEFAKWWLPFCRRYRVKNRCPKAYFSGLENDDCDFAKSNVYMSYKKEIKGKYGTFRKEIETFRKASAFSRDTTTIGDHSSIIEVGFLYDSVVENFLTGFILHCNGWTSVFSDPSRPHFLGTATTNLNDVLIQGTRWYSGLFENGIICVPLYMGL</sequence>
<keyword evidence="3" id="KW-0808">Transferase</keyword>
<dbReference type="STRING" id="3827.A0A1S3DVS0"/>
<evidence type="ECO:0000256" key="4">
    <source>
        <dbReference type="ARBA" id="ARBA00022692"/>
    </source>
</evidence>
<dbReference type="GO" id="GO:0016020">
    <property type="term" value="C:membrane"/>
    <property type="evidence" value="ECO:0007669"/>
    <property type="project" value="InterPro"/>
</dbReference>
<keyword evidence="8" id="KW-1185">Reference proteome</keyword>
<organism evidence="8 9">
    <name type="scientific">Cicer arietinum</name>
    <name type="common">Chickpea</name>
    <name type="synonym">Garbanzo</name>
    <dbReference type="NCBI Taxonomy" id="3827"/>
    <lineage>
        <taxon>Eukaryota</taxon>
        <taxon>Viridiplantae</taxon>
        <taxon>Streptophyta</taxon>
        <taxon>Embryophyta</taxon>
        <taxon>Tracheophyta</taxon>
        <taxon>Spermatophyta</taxon>
        <taxon>Magnoliopsida</taxon>
        <taxon>eudicotyledons</taxon>
        <taxon>Gunneridae</taxon>
        <taxon>Pentapetalae</taxon>
        <taxon>rosids</taxon>
        <taxon>fabids</taxon>
        <taxon>Fabales</taxon>
        <taxon>Fabaceae</taxon>
        <taxon>Papilionoideae</taxon>
        <taxon>50 kb inversion clade</taxon>
        <taxon>NPAAA clade</taxon>
        <taxon>Hologalegina</taxon>
        <taxon>IRL clade</taxon>
        <taxon>Cicereae</taxon>
        <taxon>Cicer</taxon>
    </lineage>
</organism>
<proteinExistence type="predicted"/>
<evidence type="ECO:0000256" key="3">
    <source>
        <dbReference type="ARBA" id="ARBA00022679"/>
    </source>
</evidence>
<evidence type="ECO:0000256" key="1">
    <source>
        <dbReference type="ARBA" id="ARBA00004308"/>
    </source>
</evidence>
<dbReference type="GO" id="GO:0071555">
    <property type="term" value="P:cell wall organization"/>
    <property type="evidence" value="ECO:0007669"/>
    <property type="project" value="UniProtKB-KW"/>
</dbReference>
<accession>A0A1S3DVS0</accession>
<evidence type="ECO:0000256" key="5">
    <source>
        <dbReference type="ARBA" id="ARBA00022989"/>
    </source>
</evidence>
<evidence type="ECO:0000313" key="8">
    <source>
        <dbReference type="Proteomes" id="UP000087171"/>
    </source>
</evidence>
<dbReference type="PANTHER" id="PTHR13301">
    <property type="entry name" value="X-BOX TRANSCRIPTION FACTOR-RELATED"/>
    <property type="match status" value="1"/>
</dbReference>
<dbReference type="RefSeq" id="XP_012567323.2">
    <property type="nucleotide sequence ID" value="XM_012711869.2"/>
</dbReference>
<dbReference type="InterPro" id="IPR005150">
    <property type="entry name" value="Cellulose_synth"/>
</dbReference>
<name>A0A1S3DVS0_CICAR</name>
<evidence type="ECO:0000256" key="7">
    <source>
        <dbReference type="ARBA" id="ARBA00023316"/>
    </source>
</evidence>
<evidence type="ECO:0000256" key="6">
    <source>
        <dbReference type="ARBA" id="ARBA00023136"/>
    </source>
</evidence>
<evidence type="ECO:0000256" key="2">
    <source>
        <dbReference type="ARBA" id="ARBA00022676"/>
    </source>
</evidence>
<keyword evidence="4" id="KW-0812">Transmembrane</keyword>
<dbReference type="GO" id="GO:0030244">
    <property type="term" value="P:cellulose biosynthetic process"/>
    <property type="evidence" value="ECO:0007669"/>
    <property type="project" value="InterPro"/>
</dbReference>
<reference evidence="9" key="1">
    <citation type="submission" date="2025-08" db="UniProtKB">
        <authorList>
            <consortium name="RefSeq"/>
        </authorList>
    </citation>
    <scope>IDENTIFICATION</scope>
    <source>
        <tissue evidence="9">Etiolated seedlings</tissue>
    </source>
</reference>
<dbReference type="AlphaFoldDB" id="A0A1S3DVS0"/>
<keyword evidence="7" id="KW-0961">Cell wall biogenesis/degradation</keyword>
<comment type="subcellular location">
    <subcellularLocation>
        <location evidence="1">Endomembrane system</location>
    </subcellularLocation>
</comment>
<keyword evidence="2" id="KW-0328">Glycosyltransferase</keyword>
<gene>
    <name evidence="9" type="primary">LOC105851240</name>
</gene>
<dbReference type="GO" id="GO:0016760">
    <property type="term" value="F:cellulose synthase (UDP-forming) activity"/>
    <property type="evidence" value="ECO:0007669"/>
    <property type="project" value="InterPro"/>
</dbReference>
<evidence type="ECO:0000313" key="9">
    <source>
        <dbReference type="RefSeq" id="XP_012567323.2"/>
    </source>
</evidence>
<keyword evidence="5" id="KW-1133">Transmembrane helix</keyword>
<keyword evidence="6" id="KW-0472">Membrane</keyword>